<evidence type="ECO:0000313" key="2">
    <source>
        <dbReference type="Proteomes" id="UP001500552"/>
    </source>
</evidence>
<sequence length="151" mass="16847">MAFKTAYESAFYRIEVDLDANMLRSAWLKAADEMEVQIGGTKLYEVLRDTGVERALANATSLGALTAASKEWLSTNFFELLSQTHLKKLARVLPSTLFHRIALESVVTRAEALGVTRFMVKNFSTQEEAVNWLLSQNTLPPQQASPPTLQL</sequence>
<gene>
    <name evidence="1" type="ORF">GCM10023188_39590</name>
</gene>
<proteinExistence type="predicted"/>
<organism evidence="1 2">
    <name type="scientific">Pontibacter saemangeumensis</name>
    <dbReference type="NCBI Taxonomy" id="1084525"/>
    <lineage>
        <taxon>Bacteria</taxon>
        <taxon>Pseudomonadati</taxon>
        <taxon>Bacteroidota</taxon>
        <taxon>Cytophagia</taxon>
        <taxon>Cytophagales</taxon>
        <taxon>Hymenobacteraceae</taxon>
        <taxon>Pontibacter</taxon>
    </lineage>
</organism>
<evidence type="ECO:0008006" key="3">
    <source>
        <dbReference type="Google" id="ProtNLM"/>
    </source>
</evidence>
<comment type="caution">
    <text evidence="1">The sequence shown here is derived from an EMBL/GenBank/DDBJ whole genome shotgun (WGS) entry which is preliminary data.</text>
</comment>
<dbReference type="Proteomes" id="UP001500552">
    <property type="component" value="Unassembled WGS sequence"/>
</dbReference>
<protein>
    <recommendedName>
        <fullName evidence="3">SpoIIAA-like</fullName>
    </recommendedName>
</protein>
<evidence type="ECO:0000313" key="1">
    <source>
        <dbReference type="EMBL" id="GAA4441265.1"/>
    </source>
</evidence>
<name>A0ABP8M1S4_9BACT</name>
<dbReference type="EMBL" id="BAABHC010000029">
    <property type="protein sequence ID" value="GAA4441265.1"/>
    <property type="molecule type" value="Genomic_DNA"/>
</dbReference>
<reference evidence="2" key="1">
    <citation type="journal article" date="2019" name="Int. J. Syst. Evol. Microbiol.">
        <title>The Global Catalogue of Microorganisms (GCM) 10K type strain sequencing project: providing services to taxonomists for standard genome sequencing and annotation.</title>
        <authorList>
            <consortium name="The Broad Institute Genomics Platform"/>
            <consortium name="The Broad Institute Genome Sequencing Center for Infectious Disease"/>
            <person name="Wu L."/>
            <person name="Ma J."/>
        </authorList>
    </citation>
    <scope>NUCLEOTIDE SEQUENCE [LARGE SCALE GENOMIC DNA]</scope>
    <source>
        <strain evidence="2">JCM 17926</strain>
    </source>
</reference>
<keyword evidence="2" id="KW-1185">Reference proteome</keyword>
<accession>A0ABP8M1S4</accession>
<dbReference type="RefSeq" id="WP_345161587.1">
    <property type="nucleotide sequence ID" value="NZ_BAABHC010000029.1"/>
</dbReference>